<dbReference type="GO" id="GO:0003677">
    <property type="term" value="F:DNA binding"/>
    <property type="evidence" value="ECO:0007669"/>
    <property type="project" value="InterPro"/>
</dbReference>
<keyword evidence="4" id="KW-1185">Reference proteome</keyword>
<dbReference type="InterPro" id="IPR013762">
    <property type="entry name" value="Integrase-like_cat_sf"/>
</dbReference>
<feature type="region of interest" description="Disordered" evidence="2">
    <location>
        <begin position="214"/>
        <end position="237"/>
    </location>
</feature>
<evidence type="ECO:0000256" key="1">
    <source>
        <dbReference type="ARBA" id="ARBA00023172"/>
    </source>
</evidence>
<organism evidence="3 4">
    <name type="scientific">Nonomuraea turkmeniaca</name>
    <dbReference type="NCBI Taxonomy" id="103838"/>
    <lineage>
        <taxon>Bacteria</taxon>
        <taxon>Bacillati</taxon>
        <taxon>Actinomycetota</taxon>
        <taxon>Actinomycetes</taxon>
        <taxon>Streptosporangiales</taxon>
        <taxon>Streptosporangiaceae</taxon>
        <taxon>Nonomuraea</taxon>
    </lineage>
</organism>
<evidence type="ECO:0000313" key="3">
    <source>
        <dbReference type="EMBL" id="TMR23742.1"/>
    </source>
</evidence>
<dbReference type="GO" id="GO:0006310">
    <property type="term" value="P:DNA recombination"/>
    <property type="evidence" value="ECO:0007669"/>
    <property type="project" value="UniProtKB-KW"/>
</dbReference>
<protein>
    <recommendedName>
        <fullName evidence="5">Tyr recombinase domain-containing protein</fullName>
    </recommendedName>
</protein>
<dbReference type="OrthoDB" id="1822491at2"/>
<dbReference type="RefSeq" id="WP_138665282.1">
    <property type="nucleotide sequence ID" value="NZ_VCKY01000016.1"/>
</dbReference>
<proteinExistence type="predicted"/>
<dbReference type="AlphaFoldDB" id="A0A5S4FSZ4"/>
<dbReference type="Proteomes" id="UP000309128">
    <property type="component" value="Unassembled WGS sequence"/>
</dbReference>
<gene>
    <name evidence="3" type="ORF">ETD86_07040</name>
</gene>
<reference evidence="3 4" key="1">
    <citation type="submission" date="2019-05" db="EMBL/GenBank/DDBJ databases">
        <title>Draft genome sequence of Nonomuraea turkmeniaca DSM 43926.</title>
        <authorList>
            <person name="Saricaoglu S."/>
            <person name="Isik K."/>
        </authorList>
    </citation>
    <scope>NUCLEOTIDE SEQUENCE [LARGE SCALE GENOMIC DNA]</scope>
    <source>
        <strain evidence="3 4">DSM 43926</strain>
    </source>
</reference>
<comment type="caution">
    <text evidence="3">The sequence shown here is derived from an EMBL/GenBank/DDBJ whole genome shotgun (WGS) entry which is preliminary data.</text>
</comment>
<accession>A0A5S4FSZ4</accession>
<dbReference type="Gene3D" id="1.10.443.10">
    <property type="entry name" value="Intergrase catalytic core"/>
    <property type="match status" value="1"/>
</dbReference>
<evidence type="ECO:0008006" key="5">
    <source>
        <dbReference type="Google" id="ProtNLM"/>
    </source>
</evidence>
<name>A0A5S4FSZ4_9ACTN</name>
<keyword evidence="1" id="KW-0233">DNA recombination</keyword>
<dbReference type="GO" id="GO:0015074">
    <property type="term" value="P:DNA integration"/>
    <property type="evidence" value="ECO:0007669"/>
    <property type="project" value="InterPro"/>
</dbReference>
<evidence type="ECO:0000256" key="2">
    <source>
        <dbReference type="SAM" id="MobiDB-lite"/>
    </source>
</evidence>
<sequence>MRQTLPARFRAMVDAGAGLGLRQGEILGLSPDDLGWPRDIVTIQRQIKVWKGRLYFAPPKGGKMRQAPLPQSVKHALATQMEEFAPVTVTLPWQRPDGVPHTTRLFFSMPGNAYGGAIHKDRINHIWHAASRACSISPRAEPLPAVPAGDQHHADVGQRVAVAGHHDAPGQAVTVGRVDSVDLARLEHQPPFGLVGGPLAIAFEPLAQGQFLGTEKSNITQRREPTLSATPAQPRRS</sequence>
<dbReference type="InterPro" id="IPR011010">
    <property type="entry name" value="DNA_brk_join_enz"/>
</dbReference>
<dbReference type="EMBL" id="VCKY01000016">
    <property type="protein sequence ID" value="TMR23742.1"/>
    <property type="molecule type" value="Genomic_DNA"/>
</dbReference>
<dbReference type="SUPFAM" id="SSF56349">
    <property type="entry name" value="DNA breaking-rejoining enzymes"/>
    <property type="match status" value="1"/>
</dbReference>
<evidence type="ECO:0000313" key="4">
    <source>
        <dbReference type="Proteomes" id="UP000309128"/>
    </source>
</evidence>